<keyword evidence="7" id="KW-0812">Transmembrane</keyword>
<dbReference type="Proteomes" id="UP000028524">
    <property type="component" value="Unassembled WGS sequence"/>
</dbReference>
<evidence type="ECO:0000256" key="7">
    <source>
        <dbReference type="SAM" id="Phobius"/>
    </source>
</evidence>
<dbReference type="PRINTS" id="PR00420">
    <property type="entry name" value="RNGMNOXGNASE"/>
</dbReference>
<evidence type="ECO:0000259" key="8">
    <source>
        <dbReference type="Pfam" id="PF01494"/>
    </source>
</evidence>
<dbReference type="GO" id="GO:0071949">
    <property type="term" value="F:FAD binding"/>
    <property type="evidence" value="ECO:0007669"/>
    <property type="project" value="InterPro"/>
</dbReference>
<dbReference type="Gene3D" id="3.50.50.60">
    <property type="entry name" value="FAD/NAD(P)-binding domain"/>
    <property type="match status" value="1"/>
</dbReference>
<feature type="transmembrane region" description="Helical" evidence="7">
    <location>
        <begin position="799"/>
        <end position="821"/>
    </location>
</feature>
<name>A0A084QPA6_STAC4</name>
<dbReference type="EMBL" id="KL660554">
    <property type="protein sequence ID" value="KFA65791.1"/>
    <property type="molecule type" value="Genomic_DNA"/>
</dbReference>
<dbReference type="SUPFAM" id="SSF51905">
    <property type="entry name" value="FAD/NAD(P)-binding domain"/>
    <property type="match status" value="1"/>
</dbReference>
<evidence type="ECO:0000256" key="1">
    <source>
        <dbReference type="ARBA" id="ARBA00001974"/>
    </source>
</evidence>
<evidence type="ECO:0000256" key="3">
    <source>
        <dbReference type="ARBA" id="ARBA00022630"/>
    </source>
</evidence>
<sequence>MATKDLKVIVAGGGVAGLTLANMLEQFGIDYLVLEAHSHIAPPVGASIGLFPNGLRILDEMGCYDEIRRMEELRTRGPTNTRDESGKVIKTLVDMPGTLEIRHGYGLIFFERQRLLQILYGQLRHKERVLTNKRVTDVDLVDGGVTVKTADGDAFTGTFLVGADGVYSAARKLMVELGQKLQPGYFTGKEASQVACHYKCSFGIAKDVPGWNDGEQTFVIGKGHSQLIASGPNNQVYWFFFVRLPEVKYGDDIPRYTKEDEADMVKQYSAVRITEKVNFGQVYAKRVASTLTPLHEIVHNKWFFGRIIALGDSVHKVGTPLSFICNPLNGTTDSLSPQPNPIGGQGGNGALESCAELVNALMRMKQKRGGSLAGLQDTEIQDIFSQTQRARHQRAEMVLDLSHQYQAINAYESPMLSFIFHYVVGHLASEEYSHAVFADMFCRGSSLEFAPKPHRPHVIPFENELPAKPVPKMVSRAVLSGFIGLMFLAIMTAHTAFQLADVSLTWGETVPIAIQWLGEGSQVSEWLNRAVSIFSKPLLSEDPAPRVQLAFFLSQLISPILVSTIDGYRAGNGVTLLGLPIVSNTLMSIFGRGQVVPAQAILSAVFNAILPTGRIVPTEVACALIPAIILGYIIPTALLFAPNVDYSTWQNWVALWQFAPPAFNVVTYLLSSLLRQRKPEAEHHGQGYQGYPPDFYDRRELPALRYVYTFAFAVQATAHISALLYCWTHPNLTILGTLFGLERLTTGTWRLKSFSSNVAAFITYDMAISMAAIVGSNLYTVWGLRSAGYIVTRTTIKAFLGVVAGQFLVGSGATWAGLVYWQEEVIADLSKKTKDGISKPEQREKLE</sequence>
<dbReference type="PANTHER" id="PTHR47356">
    <property type="entry name" value="FAD-DEPENDENT MONOOXYGENASE ASQG-RELATED"/>
    <property type="match status" value="1"/>
</dbReference>
<organism evidence="9 10">
    <name type="scientific">Stachybotrys chlorohalonatus (strain IBT 40285)</name>
    <dbReference type="NCBI Taxonomy" id="1283841"/>
    <lineage>
        <taxon>Eukaryota</taxon>
        <taxon>Fungi</taxon>
        <taxon>Dikarya</taxon>
        <taxon>Ascomycota</taxon>
        <taxon>Pezizomycotina</taxon>
        <taxon>Sordariomycetes</taxon>
        <taxon>Hypocreomycetidae</taxon>
        <taxon>Hypocreales</taxon>
        <taxon>Stachybotryaceae</taxon>
        <taxon>Stachybotrys</taxon>
    </lineage>
</organism>
<reference evidence="9 10" key="1">
    <citation type="journal article" date="2014" name="BMC Genomics">
        <title>Comparative genome sequencing reveals chemotype-specific gene clusters in the toxigenic black mold Stachybotrys.</title>
        <authorList>
            <person name="Semeiks J."/>
            <person name="Borek D."/>
            <person name="Otwinowski Z."/>
            <person name="Grishin N.V."/>
        </authorList>
    </citation>
    <scope>NUCLEOTIDE SEQUENCE [LARGE SCALE GENOMIC DNA]</scope>
    <source>
        <strain evidence="9 10">IBT 40285</strain>
    </source>
</reference>
<evidence type="ECO:0000256" key="4">
    <source>
        <dbReference type="ARBA" id="ARBA00022827"/>
    </source>
</evidence>
<dbReference type="InParanoid" id="A0A084QPA6"/>
<dbReference type="InterPro" id="IPR002938">
    <property type="entry name" value="FAD-bd"/>
</dbReference>
<evidence type="ECO:0000256" key="6">
    <source>
        <dbReference type="ARBA" id="ARBA00023033"/>
    </source>
</evidence>
<feature type="transmembrane region" description="Helical" evidence="7">
    <location>
        <begin position="706"/>
        <end position="725"/>
    </location>
</feature>
<feature type="transmembrane region" description="Helical" evidence="7">
    <location>
        <begin position="653"/>
        <end position="674"/>
    </location>
</feature>
<dbReference type="HOGENOM" id="CLU_009665_12_0_1"/>
<dbReference type="InterPro" id="IPR036188">
    <property type="entry name" value="FAD/NAD-bd_sf"/>
</dbReference>
<proteinExistence type="inferred from homology"/>
<feature type="transmembrane region" description="Helical" evidence="7">
    <location>
        <begin position="477"/>
        <end position="497"/>
    </location>
</feature>
<dbReference type="PANTHER" id="PTHR47356:SF2">
    <property type="entry name" value="FAD-BINDING DOMAIN-CONTAINING PROTEIN-RELATED"/>
    <property type="match status" value="1"/>
</dbReference>
<keyword evidence="5" id="KW-0560">Oxidoreductase</keyword>
<keyword evidence="7" id="KW-0472">Membrane</keyword>
<evidence type="ECO:0000256" key="2">
    <source>
        <dbReference type="ARBA" id="ARBA00007992"/>
    </source>
</evidence>
<keyword evidence="3" id="KW-0285">Flavoprotein</keyword>
<dbReference type="GO" id="GO:0004497">
    <property type="term" value="F:monooxygenase activity"/>
    <property type="evidence" value="ECO:0007669"/>
    <property type="project" value="UniProtKB-KW"/>
</dbReference>
<keyword evidence="10" id="KW-1185">Reference proteome</keyword>
<evidence type="ECO:0000256" key="5">
    <source>
        <dbReference type="ARBA" id="ARBA00023002"/>
    </source>
</evidence>
<comment type="cofactor">
    <cofactor evidence="1">
        <name>FAD</name>
        <dbReference type="ChEBI" id="CHEBI:57692"/>
    </cofactor>
</comment>
<feature type="domain" description="FAD-binding" evidence="8">
    <location>
        <begin position="6"/>
        <end position="317"/>
    </location>
</feature>
<comment type="similarity">
    <text evidence="2">Belongs to the paxM FAD-dependent monooxygenase family.</text>
</comment>
<keyword evidence="6" id="KW-0503">Monooxygenase</keyword>
<feature type="transmembrane region" description="Helical" evidence="7">
    <location>
        <begin position="620"/>
        <end position="641"/>
    </location>
</feature>
<gene>
    <name evidence="9" type="ORF">S40285_06125</name>
</gene>
<dbReference type="Pfam" id="PF01494">
    <property type="entry name" value="FAD_binding_3"/>
    <property type="match status" value="1"/>
</dbReference>
<evidence type="ECO:0000313" key="10">
    <source>
        <dbReference type="Proteomes" id="UP000028524"/>
    </source>
</evidence>
<dbReference type="AlphaFoldDB" id="A0A084QPA6"/>
<accession>A0A084QPA6</accession>
<feature type="transmembrane region" description="Helical" evidence="7">
    <location>
        <begin position="758"/>
        <end position="779"/>
    </location>
</feature>
<evidence type="ECO:0000313" key="9">
    <source>
        <dbReference type="EMBL" id="KFA65791.1"/>
    </source>
</evidence>
<dbReference type="OrthoDB" id="16820at2759"/>
<dbReference type="STRING" id="1283841.A0A084QPA6"/>
<protein>
    <recommendedName>
        <fullName evidence="8">FAD-binding domain-containing protein</fullName>
    </recommendedName>
</protein>
<keyword evidence="4" id="KW-0274">FAD</keyword>
<dbReference type="InterPro" id="IPR050562">
    <property type="entry name" value="FAD_mOase_fung"/>
</dbReference>
<keyword evidence="7" id="KW-1133">Transmembrane helix</keyword>
<dbReference type="OMA" id="GQVYAKR"/>